<protein>
    <submittedName>
        <fullName evidence="1">Uncharacterized protein</fullName>
    </submittedName>
</protein>
<dbReference type="AlphaFoldDB" id="A0ABD1MN23"/>
<dbReference type="EMBL" id="JBGMDY010000004">
    <property type="protein sequence ID" value="KAL2337210.1"/>
    <property type="molecule type" value="Genomic_DNA"/>
</dbReference>
<evidence type="ECO:0000313" key="1">
    <source>
        <dbReference type="EMBL" id="KAL2337210.1"/>
    </source>
</evidence>
<organism evidence="1 2">
    <name type="scientific">Flemingia macrophylla</name>
    <dbReference type="NCBI Taxonomy" id="520843"/>
    <lineage>
        <taxon>Eukaryota</taxon>
        <taxon>Viridiplantae</taxon>
        <taxon>Streptophyta</taxon>
        <taxon>Embryophyta</taxon>
        <taxon>Tracheophyta</taxon>
        <taxon>Spermatophyta</taxon>
        <taxon>Magnoliopsida</taxon>
        <taxon>eudicotyledons</taxon>
        <taxon>Gunneridae</taxon>
        <taxon>Pentapetalae</taxon>
        <taxon>rosids</taxon>
        <taxon>fabids</taxon>
        <taxon>Fabales</taxon>
        <taxon>Fabaceae</taxon>
        <taxon>Papilionoideae</taxon>
        <taxon>50 kb inversion clade</taxon>
        <taxon>NPAAA clade</taxon>
        <taxon>indigoferoid/millettioid clade</taxon>
        <taxon>Phaseoleae</taxon>
        <taxon>Flemingia</taxon>
    </lineage>
</organism>
<evidence type="ECO:0000313" key="2">
    <source>
        <dbReference type="Proteomes" id="UP001603857"/>
    </source>
</evidence>
<comment type="caution">
    <text evidence="1">The sequence shown here is derived from an EMBL/GenBank/DDBJ whole genome shotgun (WGS) entry which is preliminary data.</text>
</comment>
<gene>
    <name evidence="1" type="ORF">Fmac_011656</name>
</gene>
<reference evidence="1 2" key="1">
    <citation type="submission" date="2024-08" db="EMBL/GenBank/DDBJ databases">
        <title>Insights into the chromosomal genome structure of Flemingia macrophylla.</title>
        <authorList>
            <person name="Ding Y."/>
            <person name="Zhao Y."/>
            <person name="Bi W."/>
            <person name="Wu M."/>
            <person name="Zhao G."/>
            <person name="Gong Y."/>
            <person name="Li W."/>
            <person name="Zhang P."/>
        </authorList>
    </citation>
    <scope>NUCLEOTIDE SEQUENCE [LARGE SCALE GENOMIC DNA]</scope>
    <source>
        <strain evidence="1">DYQJB</strain>
        <tissue evidence="1">Leaf</tissue>
    </source>
</reference>
<sequence length="69" mass="7770">MKQASKKSDFNFGDSVRDTRNVATNHPAQPCYAQHLRSHGPELCIMDDCCNDLILKSQSCIIWKSSTNL</sequence>
<keyword evidence="2" id="KW-1185">Reference proteome</keyword>
<dbReference type="Proteomes" id="UP001603857">
    <property type="component" value="Unassembled WGS sequence"/>
</dbReference>
<accession>A0ABD1MN23</accession>
<name>A0ABD1MN23_9FABA</name>
<proteinExistence type="predicted"/>